<proteinExistence type="predicted"/>
<sequence>MGTWAATSPHPDDHPAYQRGRANRRTSTKQGQLWLQILSVLEHWPGDDMWRIQARSIFTSKSNTVLSPVNLPVLVSLHQHYALLASPEWQEITKTLTLISPGSHSDASSLTICHAMISEFSPNPGALGNGAPVTGTALYLTADPVAREKTWALWTGIGANVPGCNGVTDGWMVEPDDGYSPCFVVYLD</sequence>
<gene>
    <name evidence="2" type="ORF">PENANT_c004G02613</name>
</gene>
<evidence type="ECO:0000256" key="1">
    <source>
        <dbReference type="SAM" id="MobiDB-lite"/>
    </source>
</evidence>
<comment type="caution">
    <text evidence="2">The sequence shown here is derived from an EMBL/GenBank/DDBJ whole genome shotgun (WGS) entry which is preliminary data.</text>
</comment>
<dbReference type="Proteomes" id="UP000191672">
    <property type="component" value="Unassembled WGS sequence"/>
</dbReference>
<accession>A0A1V6QGN1</accession>
<evidence type="ECO:0000313" key="3">
    <source>
        <dbReference type="Proteomes" id="UP000191672"/>
    </source>
</evidence>
<evidence type="ECO:0000313" key="2">
    <source>
        <dbReference type="EMBL" id="OQD88162.1"/>
    </source>
</evidence>
<feature type="region of interest" description="Disordered" evidence="1">
    <location>
        <begin position="1"/>
        <end position="25"/>
    </location>
</feature>
<dbReference type="AlphaFoldDB" id="A0A1V6QGN1"/>
<dbReference type="EMBL" id="MDYN01000004">
    <property type="protein sequence ID" value="OQD88162.1"/>
    <property type="molecule type" value="Genomic_DNA"/>
</dbReference>
<organism evidence="2 3">
    <name type="scientific">Penicillium antarcticum</name>
    <dbReference type="NCBI Taxonomy" id="416450"/>
    <lineage>
        <taxon>Eukaryota</taxon>
        <taxon>Fungi</taxon>
        <taxon>Dikarya</taxon>
        <taxon>Ascomycota</taxon>
        <taxon>Pezizomycotina</taxon>
        <taxon>Eurotiomycetes</taxon>
        <taxon>Eurotiomycetidae</taxon>
        <taxon>Eurotiales</taxon>
        <taxon>Aspergillaceae</taxon>
        <taxon>Penicillium</taxon>
    </lineage>
</organism>
<name>A0A1V6QGN1_9EURO</name>
<reference evidence="3" key="1">
    <citation type="journal article" date="2017" name="Nat. Microbiol.">
        <title>Global analysis of biosynthetic gene clusters reveals vast potential of secondary metabolite production in Penicillium species.</title>
        <authorList>
            <person name="Nielsen J.C."/>
            <person name="Grijseels S."/>
            <person name="Prigent S."/>
            <person name="Ji B."/>
            <person name="Dainat J."/>
            <person name="Nielsen K.F."/>
            <person name="Frisvad J.C."/>
            <person name="Workman M."/>
            <person name="Nielsen J."/>
        </authorList>
    </citation>
    <scope>NUCLEOTIDE SEQUENCE [LARGE SCALE GENOMIC DNA]</scope>
    <source>
        <strain evidence="3">IBT 31811</strain>
    </source>
</reference>
<keyword evidence="3" id="KW-1185">Reference proteome</keyword>
<protein>
    <submittedName>
        <fullName evidence="2">Uncharacterized protein</fullName>
    </submittedName>
</protein>